<name>A0A0G4J5F6_PLABS</name>
<dbReference type="AlphaFoldDB" id="A0A0G4J5F6"/>
<keyword evidence="2" id="KW-1185">Reference proteome</keyword>
<organism evidence="1 2">
    <name type="scientific">Plasmodiophora brassicae</name>
    <name type="common">Clubroot disease agent</name>
    <dbReference type="NCBI Taxonomy" id="37360"/>
    <lineage>
        <taxon>Eukaryota</taxon>
        <taxon>Sar</taxon>
        <taxon>Rhizaria</taxon>
        <taxon>Endomyxa</taxon>
        <taxon>Phytomyxea</taxon>
        <taxon>Plasmodiophorida</taxon>
        <taxon>Plasmodiophoridae</taxon>
        <taxon>Plasmodiophora</taxon>
    </lineage>
</organism>
<dbReference type="Proteomes" id="UP000039324">
    <property type="component" value="Unassembled WGS sequence"/>
</dbReference>
<evidence type="ECO:0000313" key="1">
    <source>
        <dbReference type="EMBL" id="CEP02833.1"/>
    </source>
</evidence>
<dbReference type="EMBL" id="CDSF01000133">
    <property type="protein sequence ID" value="CEP02833.1"/>
    <property type="molecule type" value="Genomic_DNA"/>
</dbReference>
<protein>
    <submittedName>
        <fullName evidence="1">Uncharacterized protein</fullName>
    </submittedName>
</protein>
<sequence length="210" mass="22942">MQAADELLEKETRLTQAIVSSVGSARRFARGDGNDNEPAVYKQMETLASAVEASVKLAGCLNEKKRPIDMRHVKALADSFVDVIDAAKNAQMDGPRMRINETFMAIHRARQEAMDLAGAEQEYPVVLDCANKLAATLAELKTVEIDPLQRGLSRVDDGIECIRWLAIALAVRIDLQNNASADAGVQANIPLSGKAGFLSRIGRKWCWCCT</sequence>
<reference evidence="1 2" key="1">
    <citation type="submission" date="2015-02" db="EMBL/GenBank/DDBJ databases">
        <authorList>
            <person name="Chooi Y.-H."/>
        </authorList>
    </citation>
    <scope>NUCLEOTIDE SEQUENCE [LARGE SCALE GENOMIC DNA]</scope>
    <source>
        <strain evidence="1">E3</strain>
    </source>
</reference>
<proteinExistence type="predicted"/>
<accession>A0A0G4J5F6</accession>
<evidence type="ECO:0000313" key="2">
    <source>
        <dbReference type="Proteomes" id="UP000039324"/>
    </source>
</evidence>
<gene>
    <name evidence="1" type="ORF">PBRA_002800</name>
</gene>